<reference evidence="3 4" key="1">
    <citation type="submission" date="2020-08" db="EMBL/GenBank/DDBJ databases">
        <title>Genomic Encyclopedia of Type Strains, Phase IV (KMG-IV): sequencing the most valuable type-strain genomes for metagenomic binning, comparative biology and taxonomic classification.</title>
        <authorList>
            <person name="Goeker M."/>
        </authorList>
    </citation>
    <scope>NUCLEOTIDE SEQUENCE [LARGE SCALE GENOMIC DNA]</scope>
    <source>
        <strain evidence="3 4">DSM 45615</strain>
    </source>
</reference>
<dbReference type="PANTHER" id="PTHR43752:SF2">
    <property type="entry name" value="BNR_ASP-BOX REPEAT FAMILY PROTEIN"/>
    <property type="match status" value="1"/>
</dbReference>
<evidence type="ECO:0000313" key="3">
    <source>
        <dbReference type="EMBL" id="MBB5130728.1"/>
    </source>
</evidence>
<keyword evidence="4" id="KW-1185">Reference proteome</keyword>
<dbReference type="Pfam" id="PF13088">
    <property type="entry name" value="BNR_2"/>
    <property type="match status" value="1"/>
</dbReference>
<dbReference type="RefSeq" id="WP_185047574.1">
    <property type="nucleotide sequence ID" value="NZ_BAABIX010000006.1"/>
</dbReference>
<comment type="caution">
    <text evidence="3">The sequence shown here is derived from an EMBL/GenBank/DDBJ whole genome shotgun (WGS) entry which is preliminary data.</text>
</comment>
<dbReference type="InterPro" id="IPR036278">
    <property type="entry name" value="Sialidase_sf"/>
</dbReference>
<dbReference type="SUPFAM" id="SSF50939">
    <property type="entry name" value="Sialidases"/>
    <property type="match status" value="1"/>
</dbReference>
<dbReference type="PANTHER" id="PTHR43752">
    <property type="entry name" value="BNR/ASP-BOX REPEAT FAMILY PROTEIN"/>
    <property type="match status" value="1"/>
</dbReference>
<feature type="domain" description="Sialidase" evidence="2">
    <location>
        <begin position="147"/>
        <end position="350"/>
    </location>
</feature>
<dbReference type="InterPro" id="IPR008979">
    <property type="entry name" value="Galactose-bd-like_sf"/>
</dbReference>
<evidence type="ECO:0000256" key="1">
    <source>
        <dbReference type="SAM" id="SignalP"/>
    </source>
</evidence>
<dbReference type="CDD" id="cd15482">
    <property type="entry name" value="Sialidase_non-viral"/>
    <property type="match status" value="1"/>
</dbReference>
<dbReference type="Proteomes" id="UP000578449">
    <property type="component" value="Unassembled WGS sequence"/>
</dbReference>
<sequence length="594" mass="62913">MPTRYRALPPRPRSVPPRVVPAYAAAVLLCLPAAYAARPVPARAEPRAYCSVGPEVPGTEDGQALSAENSPRWIAEAEPEGYAGFPGVAAIGVVRPDGTRGTDVIASFSRNADSVVPQVSGMTVSHDGGETFGPVRGSPFRNAPVRLHDGRLLAADYYSTAVDAHTNRLGVSVSSDDGRTWQPGQAVLTTPGTLSSWGVAHGSPVQLADGTLLQTFYARYAGSALQQPEVYASTDGARTFTRRGVLAVSGGGYEYNEATVAQVADGSLLAVLRRDGGAYSALFTTRSRDRGATWTPPAPLVFDDGSCLVPGVDPELLLMPNGVLVLSAGRPDVWLAVSTDGAGERWEPQRVTYHNRDGVRDTHGTSGYSGIAPLGPHRLIQVFDNCKLPGLRHDGRPDERMCPRDGRFEHGTAYGILRRHVRVHTPFAGPPAARIDLAGLLRRGGLTVETTMTWPPPGTPAAAARPRTGIGGAFDGSTEYWSSAVGATARGEVVLHLRRGVALGRIGLSLRPGHPADAEVYVSADGGHWGRPVVTVKAHTGYAMDYFTPEPPRSRAIRHIKIITTATTPCDAEIGPRCAMLNEIELYSAATGAP</sequence>
<organism evidence="3 4">
    <name type="scientific">Thermocatellispora tengchongensis</name>
    <dbReference type="NCBI Taxonomy" id="1073253"/>
    <lineage>
        <taxon>Bacteria</taxon>
        <taxon>Bacillati</taxon>
        <taxon>Actinomycetota</taxon>
        <taxon>Actinomycetes</taxon>
        <taxon>Streptosporangiales</taxon>
        <taxon>Streptosporangiaceae</taxon>
        <taxon>Thermocatellispora</taxon>
    </lineage>
</organism>
<feature type="chain" id="PRO_5032432092" description="Sialidase domain-containing protein" evidence="1">
    <location>
        <begin position="37"/>
        <end position="594"/>
    </location>
</feature>
<feature type="signal peptide" evidence="1">
    <location>
        <begin position="1"/>
        <end position="36"/>
    </location>
</feature>
<evidence type="ECO:0000313" key="4">
    <source>
        <dbReference type="Proteomes" id="UP000578449"/>
    </source>
</evidence>
<dbReference type="Gene3D" id="2.60.120.260">
    <property type="entry name" value="Galactose-binding domain-like"/>
    <property type="match status" value="1"/>
</dbReference>
<protein>
    <recommendedName>
        <fullName evidence="2">Sialidase domain-containing protein</fullName>
    </recommendedName>
</protein>
<dbReference type="SUPFAM" id="SSF49785">
    <property type="entry name" value="Galactose-binding domain-like"/>
    <property type="match status" value="1"/>
</dbReference>
<gene>
    <name evidence="3" type="ORF">HNP84_000416</name>
</gene>
<accession>A0A840NT28</accession>
<proteinExistence type="predicted"/>
<dbReference type="Gene3D" id="2.120.10.10">
    <property type="match status" value="1"/>
</dbReference>
<dbReference type="EMBL" id="JACHGN010000001">
    <property type="protein sequence ID" value="MBB5130728.1"/>
    <property type="molecule type" value="Genomic_DNA"/>
</dbReference>
<evidence type="ECO:0000259" key="2">
    <source>
        <dbReference type="Pfam" id="PF13088"/>
    </source>
</evidence>
<dbReference type="AlphaFoldDB" id="A0A840NT28"/>
<dbReference type="InterPro" id="IPR011040">
    <property type="entry name" value="Sialidase"/>
</dbReference>
<name>A0A840NT28_9ACTN</name>
<keyword evidence="1" id="KW-0732">Signal</keyword>